<dbReference type="Proteomes" id="UP001158986">
    <property type="component" value="Unassembled WGS sequence"/>
</dbReference>
<keyword evidence="5" id="KW-1185">Reference proteome</keyword>
<organism evidence="4 5">
    <name type="scientific">Peronospora belbahrii</name>
    <dbReference type="NCBI Taxonomy" id="622444"/>
    <lineage>
        <taxon>Eukaryota</taxon>
        <taxon>Sar</taxon>
        <taxon>Stramenopiles</taxon>
        <taxon>Oomycota</taxon>
        <taxon>Peronosporomycetes</taxon>
        <taxon>Peronosporales</taxon>
        <taxon>Peronosporaceae</taxon>
        <taxon>Peronospora</taxon>
    </lineage>
</organism>
<keyword evidence="3" id="KW-0378">Hydrolase</keyword>
<dbReference type="EMBL" id="CAKLCB010000247">
    <property type="protein sequence ID" value="CAH0517612.1"/>
    <property type="molecule type" value="Genomic_DNA"/>
</dbReference>
<dbReference type="PANTHER" id="PTHR11010">
    <property type="entry name" value="PROTEASE S28 PRO-X CARBOXYPEPTIDASE-RELATED"/>
    <property type="match status" value="1"/>
</dbReference>
<sequence>MAMAVVPSCAEILRLTTTAFEKEIASRNATEAKKLFGAQNLADADFFYMIADAAAMAVQYGHKDVVCGSMITVVSTTLSVWHTITLDALMAMAKVLTARLGCPEGKKSPRDNVNLSAGVEKITKLYGGNHPPGHRIYFSNGGDDPWQRASVVATLSDDEIANVAKCNMCGHCGDLRASSIMPEPLKKQREEILEYLAKWLNTSGNVEVAVNAVHKAAAPLHVQVDNDNEQELEGLQLAVMDKLLPRVFVPMVPALLA</sequence>
<evidence type="ECO:0000256" key="3">
    <source>
        <dbReference type="ARBA" id="ARBA00022801"/>
    </source>
</evidence>
<keyword evidence="1" id="KW-0645">Protease</keyword>
<dbReference type="PANTHER" id="PTHR11010:SF11">
    <property type="entry name" value="THYMUS-SPECIFIC SERINE PROTEASE"/>
    <property type="match status" value="1"/>
</dbReference>
<evidence type="ECO:0000313" key="5">
    <source>
        <dbReference type="Proteomes" id="UP001158986"/>
    </source>
</evidence>
<protein>
    <submittedName>
        <fullName evidence="4">Uncharacterized protein</fullName>
    </submittedName>
</protein>
<comment type="caution">
    <text evidence="4">The sequence shown here is derived from an EMBL/GenBank/DDBJ whole genome shotgun (WGS) entry which is preliminary data.</text>
</comment>
<keyword evidence="2" id="KW-0732">Signal</keyword>
<gene>
    <name evidence="4" type="ORF">PBS001_LOCUS4206</name>
</gene>
<evidence type="ECO:0000313" key="4">
    <source>
        <dbReference type="EMBL" id="CAH0517612.1"/>
    </source>
</evidence>
<dbReference type="InterPro" id="IPR029058">
    <property type="entry name" value="AB_hydrolase_fold"/>
</dbReference>
<evidence type="ECO:0000256" key="2">
    <source>
        <dbReference type="ARBA" id="ARBA00022729"/>
    </source>
</evidence>
<name>A0ABN8CXE0_9STRA</name>
<accession>A0ABN8CXE0</accession>
<evidence type="ECO:0000256" key="1">
    <source>
        <dbReference type="ARBA" id="ARBA00022670"/>
    </source>
</evidence>
<proteinExistence type="predicted"/>
<reference evidence="4 5" key="1">
    <citation type="submission" date="2021-11" db="EMBL/GenBank/DDBJ databases">
        <authorList>
            <person name="Islam A."/>
            <person name="Islam S."/>
            <person name="Flora M.S."/>
            <person name="Rahman M."/>
            <person name="Ziaur R.M."/>
            <person name="Epstein J.H."/>
            <person name="Hassan M."/>
            <person name="Klassen M."/>
            <person name="Woodard K."/>
            <person name="Webb A."/>
            <person name="Webby R.J."/>
            <person name="El Zowalaty M.E."/>
        </authorList>
    </citation>
    <scope>NUCLEOTIDE SEQUENCE [LARGE SCALE GENOMIC DNA]</scope>
    <source>
        <strain evidence="4">Pbs1</strain>
    </source>
</reference>
<dbReference type="Gene3D" id="3.40.50.1820">
    <property type="entry name" value="alpha/beta hydrolase"/>
    <property type="match status" value="1"/>
</dbReference>